<evidence type="ECO:0000256" key="2">
    <source>
        <dbReference type="ARBA" id="ARBA00008072"/>
    </source>
</evidence>
<dbReference type="SUPFAM" id="SSF51735">
    <property type="entry name" value="NAD(P)-binding Rossmann-fold domains"/>
    <property type="match status" value="1"/>
</dbReference>
<evidence type="ECO:0000256" key="1">
    <source>
        <dbReference type="ARBA" id="ARBA00001947"/>
    </source>
</evidence>
<dbReference type="AlphaFoldDB" id="A0A2G1QIA1"/>
<dbReference type="InterPro" id="IPR002328">
    <property type="entry name" value="ADH_Zn_CS"/>
</dbReference>
<keyword evidence="4 7" id="KW-0479">Metal-binding</keyword>
<dbReference type="PROSITE" id="PS00059">
    <property type="entry name" value="ADH_ZINC"/>
    <property type="match status" value="1"/>
</dbReference>
<dbReference type="Pfam" id="PF00107">
    <property type="entry name" value="ADH_zinc_N"/>
    <property type="match status" value="1"/>
</dbReference>
<comment type="cofactor">
    <cofactor evidence="1 7">
        <name>Zn(2+)</name>
        <dbReference type="ChEBI" id="CHEBI:29105"/>
    </cofactor>
</comment>
<evidence type="ECO:0000256" key="3">
    <source>
        <dbReference type="ARBA" id="ARBA00013190"/>
    </source>
</evidence>
<proteinExistence type="inferred from homology"/>
<dbReference type="InterPro" id="IPR020843">
    <property type="entry name" value="ER"/>
</dbReference>
<dbReference type="GO" id="GO:0008270">
    <property type="term" value="F:zinc ion binding"/>
    <property type="evidence" value="ECO:0007669"/>
    <property type="project" value="InterPro"/>
</dbReference>
<evidence type="ECO:0000256" key="6">
    <source>
        <dbReference type="ARBA" id="ARBA00023002"/>
    </source>
</evidence>
<dbReference type="Proteomes" id="UP000221168">
    <property type="component" value="Unassembled WGS sequence"/>
</dbReference>
<evidence type="ECO:0000256" key="5">
    <source>
        <dbReference type="ARBA" id="ARBA00022833"/>
    </source>
</evidence>
<dbReference type="PANTHER" id="PTHR42940">
    <property type="entry name" value="ALCOHOL DEHYDROGENASE 1-RELATED"/>
    <property type="match status" value="1"/>
</dbReference>
<keyword evidence="6" id="KW-0560">Oxidoreductase</keyword>
<evidence type="ECO:0000313" key="9">
    <source>
        <dbReference type="EMBL" id="PHP65245.1"/>
    </source>
</evidence>
<evidence type="ECO:0000313" key="10">
    <source>
        <dbReference type="Proteomes" id="UP000221168"/>
    </source>
</evidence>
<dbReference type="InterPro" id="IPR013154">
    <property type="entry name" value="ADH-like_N"/>
</dbReference>
<dbReference type="EMBL" id="PDVP01000017">
    <property type="protein sequence ID" value="PHP65245.1"/>
    <property type="molecule type" value="Genomic_DNA"/>
</dbReference>
<dbReference type="Gene3D" id="3.90.180.10">
    <property type="entry name" value="Medium-chain alcohol dehydrogenases, catalytic domain"/>
    <property type="match status" value="1"/>
</dbReference>
<reference evidence="9 10" key="1">
    <citation type="submission" date="2017-10" db="EMBL/GenBank/DDBJ databases">
        <title>Sedimentibacterium mangrovi gen. nov., sp. nov., a novel member of family Phyllobacteriacea isolated from mangrove sediment.</title>
        <authorList>
            <person name="Liao H."/>
            <person name="Tian Y."/>
        </authorList>
    </citation>
    <scope>NUCLEOTIDE SEQUENCE [LARGE SCALE GENOMIC DNA]</scope>
    <source>
        <strain evidence="9 10">X9-2-2</strain>
    </source>
</reference>
<dbReference type="InterPro" id="IPR036291">
    <property type="entry name" value="NAD(P)-bd_dom_sf"/>
</dbReference>
<evidence type="ECO:0000256" key="4">
    <source>
        <dbReference type="ARBA" id="ARBA00022723"/>
    </source>
</evidence>
<dbReference type="InterPro" id="IPR011032">
    <property type="entry name" value="GroES-like_sf"/>
</dbReference>
<dbReference type="PANTHER" id="PTHR42940:SF8">
    <property type="entry name" value="VACUOLAR PROTEIN SORTING-ASSOCIATED PROTEIN 11"/>
    <property type="match status" value="1"/>
</dbReference>
<dbReference type="Pfam" id="PF08240">
    <property type="entry name" value="ADH_N"/>
    <property type="match status" value="1"/>
</dbReference>
<evidence type="ECO:0000256" key="7">
    <source>
        <dbReference type="RuleBase" id="RU361277"/>
    </source>
</evidence>
<comment type="similarity">
    <text evidence="2 7">Belongs to the zinc-containing alcohol dehydrogenase family.</text>
</comment>
<sequence length="351" mass="36142">MHCQCITRFGQPLEGQDRADMTPQGSEVILEVLAAGVCHTDLHVREGGVDLGHGARLEYAQRGVSLPRTLGHENVGRVIAAGPDAGDIDISRNYLIYPWCGCGVCAACQSGQENLCVAPKFLGIHVDGGYATQIRVSHPRYLFDIGDMDPMHAAPLACSGLTTYAALKKLGDRPRRQPVLIIGAGGLGLTAIQLIGALDMPAPVVADIDPAKREAARAAGAHAVVDPRDPDAASAIAKACGGAPSAVIDFVGAEATAKLGFDVLAKGGMLVSVGLFGGSSPWPLPLVALKAVTIAGSYVGSLAELGELLDIARTGAIKPIPTVRFPLSEAEGAMNRLEAGGVIGRAVLTPG</sequence>
<protein>
    <recommendedName>
        <fullName evidence="3">alcohol dehydrogenase</fullName>
        <ecNumber evidence="3">1.1.1.1</ecNumber>
    </recommendedName>
</protein>
<dbReference type="GO" id="GO:0004022">
    <property type="term" value="F:alcohol dehydrogenase (NAD+) activity"/>
    <property type="evidence" value="ECO:0007669"/>
    <property type="project" value="UniProtKB-EC"/>
</dbReference>
<evidence type="ECO:0000259" key="8">
    <source>
        <dbReference type="SMART" id="SM00829"/>
    </source>
</evidence>
<dbReference type="RefSeq" id="WP_099308203.1">
    <property type="nucleotide sequence ID" value="NZ_PDVP01000017.1"/>
</dbReference>
<dbReference type="Gene3D" id="3.40.50.720">
    <property type="entry name" value="NAD(P)-binding Rossmann-like Domain"/>
    <property type="match status" value="1"/>
</dbReference>
<organism evidence="9 10">
    <name type="scientific">Zhengella mangrovi</name>
    <dbReference type="NCBI Taxonomy" id="1982044"/>
    <lineage>
        <taxon>Bacteria</taxon>
        <taxon>Pseudomonadati</taxon>
        <taxon>Pseudomonadota</taxon>
        <taxon>Alphaproteobacteria</taxon>
        <taxon>Hyphomicrobiales</taxon>
        <taxon>Notoacmeibacteraceae</taxon>
        <taxon>Zhengella</taxon>
    </lineage>
</organism>
<accession>A0A2G1QIA1</accession>
<keyword evidence="5 7" id="KW-0862">Zinc</keyword>
<feature type="domain" description="Enoyl reductase (ER)" evidence="8">
    <location>
        <begin position="10"/>
        <end position="348"/>
    </location>
</feature>
<comment type="caution">
    <text evidence="9">The sequence shown here is derived from an EMBL/GenBank/DDBJ whole genome shotgun (WGS) entry which is preliminary data.</text>
</comment>
<dbReference type="EC" id="1.1.1.1" evidence="3"/>
<gene>
    <name evidence="9" type="ORF">CSC94_20280</name>
</gene>
<name>A0A2G1QIA1_9HYPH</name>
<dbReference type="CDD" id="cd08240">
    <property type="entry name" value="6_hydroxyhexanoate_dh_like"/>
    <property type="match status" value="1"/>
</dbReference>
<dbReference type="InterPro" id="IPR013149">
    <property type="entry name" value="ADH-like_C"/>
</dbReference>
<keyword evidence="10" id="KW-1185">Reference proteome</keyword>
<dbReference type="SUPFAM" id="SSF50129">
    <property type="entry name" value="GroES-like"/>
    <property type="match status" value="1"/>
</dbReference>
<dbReference type="SMART" id="SM00829">
    <property type="entry name" value="PKS_ER"/>
    <property type="match status" value="1"/>
</dbReference>
<dbReference type="OrthoDB" id="9806940at2"/>